<feature type="compositionally biased region" description="Pro residues" evidence="2">
    <location>
        <begin position="124"/>
        <end position="152"/>
    </location>
</feature>
<dbReference type="CDD" id="cd16936">
    <property type="entry name" value="HATPase_RsbW-like"/>
    <property type="match status" value="1"/>
</dbReference>
<dbReference type="EMBL" id="FOAZ01000006">
    <property type="protein sequence ID" value="SEL14176.1"/>
    <property type="molecule type" value="Genomic_DNA"/>
</dbReference>
<keyword evidence="4" id="KW-0808">Transferase</keyword>
<evidence type="ECO:0000256" key="1">
    <source>
        <dbReference type="ARBA" id="ARBA00022527"/>
    </source>
</evidence>
<dbReference type="GO" id="GO:0004674">
    <property type="term" value="F:protein serine/threonine kinase activity"/>
    <property type="evidence" value="ECO:0007669"/>
    <property type="project" value="UniProtKB-KW"/>
</dbReference>
<dbReference type="STRING" id="235985.SAMN05414137_10642"/>
<dbReference type="PANTHER" id="PTHR35526">
    <property type="entry name" value="ANTI-SIGMA-F FACTOR RSBW-RELATED"/>
    <property type="match status" value="1"/>
</dbReference>
<feature type="domain" description="Histidine kinase/HSP90-like ATPase" evidence="3">
    <location>
        <begin position="5"/>
        <end position="122"/>
    </location>
</feature>
<dbReference type="InterPro" id="IPR036890">
    <property type="entry name" value="HATPase_C_sf"/>
</dbReference>
<dbReference type="SUPFAM" id="SSF55874">
    <property type="entry name" value="ATPase domain of HSP90 chaperone/DNA topoisomerase II/histidine kinase"/>
    <property type="match status" value="1"/>
</dbReference>
<evidence type="ECO:0000313" key="4">
    <source>
        <dbReference type="EMBL" id="SEL14176.1"/>
    </source>
</evidence>
<evidence type="ECO:0000256" key="2">
    <source>
        <dbReference type="SAM" id="MobiDB-lite"/>
    </source>
</evidence>
<sequence length="167" mass="17622">MRWELPAERTSVREARRAVAHHLDSWSVPASVRDDAVLLVSELVTNVVLHTDSSRLLCEVALSADGPLVIEVHDDHRARLGAPGAPAASAENGRGLLIVRELAETWGVGPSHLTGGNVVRATLPLPPRPGPPLGTAPLSAPPLSAPPLSAPPPERRHQPARVGRAGR</sequence>
<protein>
    <submittedName>
        <fullName evidence="4">Histidine kinase-like ATPase domain-containing protein</fullName>
    </submittedName>
</protein>
<reference evidence="5" key="1">
    <citation type="submission" date="2016-10" db="EMBL/GenBank/DDBJ databases">
        <authorList>
            <person name="Varghese N."/>
        </authorList>
    </citation>
    <scope>NUCLEOTIDE SEQUENCE [LARGE SCALE GENOMIC DNA]</scope>
    <source>
        <strain evidence="5">DSM 45096 / BCRC 16803 / CGMCC 4.1857 / CIP 109030 / JCM 12277 / KCTC 19219 / NBRC 100920 / 33214</strain>
    </source>
</reference>
<keyword evidence="1" id="KW-0723">Serine/threonine-protein kinase</keyword>
<keyword evidence="5" id="KW-1185">Reference proteome</keyword>
<proteinExistence type="predicted"/>
<feature type="region of interest" description="Disordered" evidence="2">
    <location>
        <begin position="119"/>
        <end position="167"/>
    </location>
</feature>
<name>A0A1H7MS52_STRJI</name>
<dbReference type="Pfam" id="PF13581">
    <property type="entry name" value="HATPase_c_2"/>
    <property type="match status" value="1"/>
</dbReference>
<gene>
    <name evidence="4" type="ORF">SAMN05414137_10642</name>
</gene>
<dbReference type="PANTHER" id="PTHR35526:SF3">
    <property type="entry name" value="ANTI-SIGMA-F FACTOR RSBW"/>
    <property type="match status" value="1"/>
</dbReference>
<dbReference type="AlphaFoldDB" id="A0A1H7MS52"/>
<evidence type="ECO:0000313" key="5">
    <source>
        <dbReference type="Proteomes" id="UP000183015"/>
    </source>
</evidence>
<keyword evidence="4" id="KW-0418">Kinase</keyword>
<dbReference type="Proteomes" id="UP000183015">
    <property type="component" value="Unassembled WGS sequence"/>
</dbReference>
<organism evidence="4 5">
    <name type="scientific">Streptacidiphilus jiangxiensis</name>
    <dbReference type="NCBI Taxonomy" id="235985"/>
    <lineage>
        <taxon>Bacteria</taxon>
        <taxon>Bacillati</taxon>
        <taxon>Actinomycetota</taxon>
        <taxon>Actinomycetes</taxon>
        <taxon>Kitasatosporales</taxon>
        <taxon>Streptomycetaceae</taxon>
        <taxon>Streptacidiphilus</taxon>
    </lineage>
</organism>
<accession>A0A1H7MS52</accession>
<dbReference type="Gene3D" id="3.30.565.10">
    <property type="entry name" value="Histidine kinase-like ATPase, C-terminal domain"/>
    <property type="match status" value="1"/>
</dbReference>
<evidence type="ECO:0000259" key="3">
    <source>
        <dbReference type="Pfam" id="PF13581"/>
    </source>
</evidence>
<dbReference type="eggNOG" id="COG2172">
    <property type="taxonomic scope" value="Bacteria"/>
</dbReference>
<dbReference type="InterPro" id="IPR003594">
    <property type="entry name" value="HATPase_dom"/>
</dbReference>
<dbReference type="InterPro" id="IPR050267">
    <property type="entry name" value="Anti-sigma-factor_SerPK"/>
</dbReference>